<protein>
    <recommendedName>
        <fullName evidence="4">Prepilin-type N-terminal cleavage/methylation domain-containing protein</fullName>
    </recommendedName>
</protein>
<proteinExistence type="predicted"/>
<accession>A0A1F5EQI4</accession>
<gene>
    <name evidence="2" type="ORF">A3E89_02000</name>
</gene>
<sequence>MKKINFKKGTSLIEIIIGLAIISTSFFSVISAYHFFIKVAVRNASETKVSYLLEEGVEVTRFLRDSDWTSFSTLATSTDYHLVFDGGTWKATTTNIYIDNRFERKFVLGDVYRNIDGDISDVGTLDAGARKIDVFVSFPSGNSTTTRSVNLYLTNLFQ</sequence>
<dbReference type="AlphaFoldDB" id="A0A1F5EQI4"/>
<keyword evidence="1" id="KW-0812">Transmembrane</keyword>
<feature type="transmembrane region" description="Helical" evidence="1">
    <location>
        <begin position="12"/>
        <end position="36"/>
    </location>
</feature>
<evidence type="ECO:0008006" key="4">
    <source>
        <dbReference type="Google" id="ProtNLM"/>
    </source>
</evidence>
<evidence type="ECO:0000256" key="1">
    <source>
        <dbReference type="SAM" id="Phobius"/>
    </source>
</evidence>
<dbReference type="EMBL" id="MFAA01000002">
    <property type="protein sequence ID" value="OGD69651.1"/>
    <property type="molecule type" value="Genomic_DNA"/>
</dbReference>
<evidence type="ECO:0000313" key="3">
    <source>
        <dbReference type="Proteomes" id="UP000185891"/>
    </source>
</evidence>
<dbReference type="Proteomes" id="UP000185891">
    <property type="component" value="Unassembled WGS sequence"/>
</dbReference>
<reference evidence="2 3" key="1">
    <citation type="journal article" date="2016" name="Nat. Commun.">
        <title>Thousands of microbial genomes shed light on interconnected biogeochemical processes in an aquifer system.</title>
        <authorList>
            <person name="Anantharaman K."/>
            <person name="Brown C.T."/>
            <person name="Hug L.A."/>
            <person name="Sharon I."/>
            <person name="Castelle C.J."/>
            <person name="Probst A.J."/>
            <person name="Thomas B.C."/>
            <person name="Singh A."/>
            <person name="Wilkins M.J."/>
            <person name="Karaoz U."/>
            <person name="Brodie E.L."/>
            <person name="Williams K.H."/>
            <person name="Hubbard S.S."/>
            <person name="Banfield J.F."/>
        </authorList>
    </citation>
    <scope>NUCLEOTIDE SEQUENCE [LARGE SCALE GENOMIC DNA]</scope>
</reference>
<organism evidence="2 3">
    <name type="scientific">Candidatus Campbellbacteria bacterium RIFCSPHIGHO2_12_FULL_35_10</name>
    <dbReference type="NCBI Taxonomy" id="1797578"/>
    <lineage>
        <taxon>Bacteria</taxon>
        <taxon>Candidatus Campbelliibacteriota</taxon>
    </lineage>
</organism>
<keyword evidence="1" id="KW-0472">Membrane</keyword>
<evidence type="ECO:0000313" key="2">
    <source>
        <dbReference type="EMBL" id="OGD69651.1"/>
    </source>
</evidence>
<comment type="caution">
    <text evidence="2">The sequence shown here is derived from an EMBL/GenBank/DDBJ whole genome shotgun (WGS) entry which is preliminary data.</text>
</comment>
<keyword evidence="1" id="KW-1133">Transmembrane helix</keyword>
<name>A0A1F5EQI4_9BACT</name>